<dbReference type="InterPro" id="IPR036271">
    <property type="entry name" value="Tet_transcr_reg_TetR-rel_C_sf"/>
</dbReference>
<dbReference type="GO" id="GO:0000976">
    <property type="term" value="F:transcription cis-regulatory region binding"/>
    <property type="evidence" value="ECO:0007669"/>
    <property type="project" value="TreeGrafter"/>
</dbReference>
<keyword evidence="4" id="KW-0804">Transcription</keyword>
<keyword evidence="2" id="KW-0805">Transcription regulation</keyword>
<dbReference type="Pfam" id="PF13977">
    <property type="entry name" value="TetR_C_6"/>
    <property type="match status" value="1"/>
</dbReference>
<name>A0A3M8X7Y4_9ACTN</name>
<dbReference type="PANTHER" id="PTHR30055:SF234">
    <property type="entry name" value="HTH-TYPE TRANSCRIPTIONAL REGULATOR BETI"/>
    <property type="match status" value="1"/>
</dbReference>
<dbReference type="GO" id="GO:0003700">
    <property type="term" value="F:DNA-binding transcription factor activity"/>
    <property type="evidence" value="ECO:0007669"/>
    <property type="project" value="TreeGrafter"/>
</dbReference>
<feature type="domain" description="HTH tetR-type" evidence="7">
    <location>
        <begin position="93"/>
        <end position="153"/>
    </location>
</feature>
<evidence type="ECO:0000256" key="5">
    <source>
        <dbReference type="PROSITE-ProRule" id="PRU00335"/>
    </source>
</evidence>
<organism evidence="8 9">
    <name type="scientific">Streptomyces botrytidirepellens</name>
    <dbReference type="NCBI Taxonomy" id="2486417"/>
    <lineage>
        <taxon>Bacteria</taxon>
        <taxon>Bacillati</taxon>
        <taxon>Actinomycetota</taxon>
        <taxon>Actinomycetes</taxon>
        <taxon>Kitasatosporales</taxon>
        <taxon>Streptomycetaceae</taxon>
        <taxon>Streptomyces</taxon>
    </lineage>
</organism>
<evidence type="ECO:0000259" key="7">
    <source>
        <dbReference type="PROSITE" id="PS50977"/>
    </source>
</evidence>
<dbReference type="Gene3D" id="1.10.357.10">
    <property type="entry name" value="Tetracycline Repressor, domain 2"/>
    <property type="match status" value="1"/>
</dbReference>
<evidence type="ECO:0000256" key="4">
    <source>
        <dbReference type="ARBA" id="ARBA00023163"/>
    </source>
</evidence>
<evidence type="ECO:0000259" key="6">
    <source>
        <dbReference type="PROSITE" id="PS50943"/>
    </source>
</evidence>
<feature type="domain" description="HTH cro/C1-type" evidence="6">
    <location>
        <begin position="22"/>
        <end position="66"/>
    </location>
</feature>
<dbReference type="PRINTS" id="PR00455">
    <property type="entry name" value="HTHTETR"/>
</dbReference>
<dbReference type="InterPro" id="IPR001647">
    <property type="entry name" value="HTH_TetR"/>
</dbReference>
<dbReference type="InterPro" id="IPR001387">
    <property type="entry name" value="Cro/C1-type_HTH"/>
</dbReference>
<dbReference type="Proteomes" id="UP000275401">
    <property type="component" value="Unassembled WGS sequence"/>
</dbReference>
<dbReference type="InterPro" id="IPR010982">
    <property type="entry name" value="Lambda_DNA-bd_dom_sf"/>
</dbReference>
<dbReference type="PANTHER" id="PTHR30055">
    <property type="entry name" value="HTH-TYPE TRANSCRIPTIONAL REGULATOR RUTR"/>
    <property type="match status" value="1"/>
</dbReference>
<dbReference type="EMBL" id="RIBZ01000023">
    <property type="protein sequence ID" value="RNG38356.1"/>
    <property type="molecule type" value="Genomic_DNA"/>
</dbReference>
<keyword evidence="3 5" id="KW-0238">DNA-binding</keyword>
<dbReference type="SUPFAM" id="SSF46689">
    <property type="entry name" value="Homeodomain-like"/>
    <property type="match status" value="1"/>
</dbReference>
<proteinExistence type="predicted"/>
<evidence type="ECO:0000256" key="3">
    <source>
        <dbReference type="ARBA" id="ARBA00023125"/>
    </source>
</evidence>
<protein>
    <submittedName>
        <fullName evidence="8">TetR family transcriptional regulator</fullName>
    </submittedName>
</protein>
<dbReference type="PROSITE" id="PS50977">
    <property type="entry name" value="HTH_TETR_2"/>
    <property type="match status" value="1"/>
</dbReference>
<feature type="DNA-binding region" description="H-T-H motif" evidence="5">
    <location>
        <begin position="116"/>
        <end position="135"/>
    </location>
</feature>
<evidence type="ECO:0000256" key="2">
    <source>
        <dbReference type="ARBA" id="ARBA00023015"/>
    </source>
</evidence>
<dbReference type="SUPFAM" id="SSF47413">
    <property type="entry name" value="lambda repressor-like DNA-binding domains"/>
    <property type="match status" value="1"/>
</dbReference>
<dbReference type="Pfam" id="PF00440">
    <property type="entry name" value="TetR_N"/>
    <property type="match status" value="1"/>
</dbReference>
<evidence type="ECO:0000313" key="8">
    <source>
        <dbReference type="EMBL" id="RNG38356.1"/>
    </source>
</evidence>
<dbReference type="PROSITE" id="PS50943">
    <property type="entry name" value="HTH_CROC1"/>
    <property type="match status" value="1"/>
</dbReference>
<dbReference type="AlphaFoldDB" id="A0A3M8X7Y4"/>
<dbReference type="SUPFAM" id="SSF48498">
    <property type="entry name" value="Tetracyclin repressor-like, C-terminal domain"/>
    <property type="match status" value="1"/>
</dbReference>
<keyword evidence="1" id="KW-0678">Repressor</keyword>
<comment type="caution">
    <text evidence="8">The sequence shown here is derived from an EMBL/GenBank/DDBJ whole genome shotgun (WGS) entry which is preliminary data.</text>
</comment>
<dbReference type="InterPro" id="IPR039538">
    <property type="entry name" value="BetI_C"/>
</dbReference>
<dbReference type="CDD" id="cd00093">
    <property type="entry name" value="HTH_XRE"/>
    <property type="match status" value="1"/>
</dbReference>
<gene>
    <name evidence="8" type="ORF">EEJ42_01160</name>
</gene>
<dbReference type="RefSeq" id="WP_123098171.1">
    <property type="nucleotide sequence ID" value="NZ_RIBZ01000023.1"/>
</dbReference>
<dbReference type="InterPro" id="IPR009057">
    <property type="entry name" value="Homeodomain-like_sf"/>
</dbReference>
<keyword evidence="9" id="KW-1185">Reference proteome</keyword>
<dbReference type="Gene3D" id="1.10.260.40">
    <property type="entry name" value="lambda repressor-like DNA-binding domains"/>
    <property type="match status" value="1"/>
</dbReference>
<evidence type="ECO:0000313" key="9">
    <source>
        <dbReference type="Proteomes" id="UP000275401"/>
    </source>
</evidence>
<reference evidence="8 9" key="1">
    <citation type="submission" date="2018-11" db="EMBL/GenBank/DDBJ databases">
        <title>The Potential of Streptomyces as Biocontrol Agents against the Tomato grey mould, Botrytis cinerea (Gray mold) Frontiers in Microbiology.</title>
        <authorList>
            <person name="Li D."/>
        </authorList>
    </citation>
    <scope>NUCLEOTIDE SEQUENCE [LARGE SCALE GENOMIC DNA]</scope>
    <source>
        <strain evidence="8 9">NEAU-LD23</strain>
    </source>
</reference>
<sequence>MLHTADATRQRVREVLRGYPGSQRAFADAMGLDPTKLSKSLTGARRFTPAELTRIAELGNVTVNWLINGSDEADTVSAVPQRSARRPVRDGDTGRYRQILDAAWRLIAERGYHAVRVSDVAEACGTSAATIHYHFPGRDGLLTEALRHSVQQAFDRQVAELHSIEDAHQRLLRLVELQLPTPGALQREWSIWLQVWNETALRPELRVLHTDSYARYHETVARTIAEGQAQGVFTDADPEELAVSLTALIDGLGIQVLTGRPGRSVERMRRILYDFVQREMVRS</sequence>
<dbReference type="InterPro" id="IPR050109">
    <property type="entry name" value="HTH-type_TetR-like_transc_reg"/>
</dbReference>
<accession>A0A3M8X7Y4</accession>
<evidence type="ECO:0000256" key="1">
    <source>
        <dbReference type="ARBA" id="ARBA00022491"/>
    </source>
</evidence>